<keyword evidence="3" id="KW-1185">Reference proteome</keyword>
<evidence type="ECO:0000313" key="3">
    <source>
        <dbReference type="Proteomes" id="UP000023435"/>
    </source>
</evidence>
<feature type="chain" id="PRO_5007178038" evidence="1">
    <location>
        <begin position="21"/>
        <end position="299"/>
    </location>
</feature>
<keyword evidence="1" id="KW-0732">Signal</keyword>
<dbReference type="EMBL" id="JAJA02000001">
    <property type="protein sequence ID" value="KWS03651.1"/>
    <property type="molecule type" value="Genomic_DNA"/>
</dbReference>
<reference evidence="2 3" key="1">
    <citation type="journal article" date="2014" name="Genome Announc.">
        <title>Draft Genome Sequence of Lysobacter capsici AZ78, a Bacterium Antagonistic to Plant-Pathogenic Oomycetes.</title>
        <authorList>
            <person name="Puopolo G."/>
            <person name="Sonego P."/>
            <person name="Engelen K."/>
            <person name="Pertot I."/>
        </authorList>
    </citation>
    <scope>NUCLEOTIDE SEQUENCE [LARGE SCALE GENOMIC DNA]</scope>
    <source>
        <strain evidence="2 3">AZ78</strain>
    </source>
</reference>
<dbReference type="Pfam" id="PF07676">
    <property type="entry name" value="PD40"/>
    <property type="match status" value="2"/>
</dbReference>
<evidence type="ECO:0000313" key="2">
    <source>
        <dbReference type="EMBL" id="KWS03651.1"/>
    </source>
</evidence>
<feature type="signal peptide" evidence="1">
    <location>
        <begin position="1"/>
        <end position="20"/>
    </location>
</feature>
<proteinExistence type="predicted"/>
<organism evidence="2 3">
    <name type="scientific">Lysobacter capsici AZ78</name>
    <dbReference type="NCBI Taxonomy" id="1444315"/>
    <lineage>
        <taxon>Bacteria</taxon>
        <taxon>Pseudomonadati</taxon>
        <taxon>Pseudomonadota</taxon>
        <taxon>Gammaproteobacteria</taxon>
        <taxon>Lysobacterales</taxon>
        <taxon>Lysobacteraceae</taxon>
        <taxon>Lysobacter</taxon>
    </lineage>
</organism>
<name>A0A125MMK1_9GAMM</name>
<protein>
    <submittedName>
        <fullName evidence="2">WD40 domain protein beta Propeller</fullName>
    </submittedName>
</protein>
<gene>
    <name evidence="2" type="ORF">AZ78_1199</name>
</gene>
<dbReference type="InterPro" id="IPR011042">
    <property type="entry name" value="6-blade_b-propeller_TolB-like"/>
</dbReference>
<sequence length="299" mass="33303">MYWLATALLAATCATAYAMAYHRPAAHAPEPLRWAPPNISSDQYESSPTFTPDGREIYFMRSDRQFANWRLLHSRCEAGGWSTPKAPAFAASKPGLDADPFVTADGRRLYFVSARHDPKGEDLDIYVVERIRDGEWSQPRRLPEPVNSKASELLPRAMANGRLYFGSSRDGGHGSGDIYLATPQAGGAWQVRNLGAPVSTAANEYEAEVSRDGRRMIAVIDRGDRSHLYRFERSGDRWIERERIKARGDVFQVGPLLSPGGDRLLFAQADGERSGEFFVVDLTASPDKRWPPDCASVKR</sequence>
<dbReference type="Proteomes" id="UP000023435">
    <property type="component" value="Unassembled WGS sequence"/>
</dbReference>
<comment type="caution">
    <text evidence="2">The sequence shown here is derived from an EMBL/GenBank/DDBJ whole genome shotgun (WGS) entry which is preliminary data.</text>
</comment>
<dbReference type="SUPFAM" id="SSF82171">
    <property type="entry name" value="DPP6 N-terminal domain-like"/>
    <property type="match status" value="1"/>
</dbReference>
<dbReference type="InterPro" id="IPR011659">
    <property type="entry name" value="WD40"/>
</dbReference>
<evidence type="ECO:0000256" key="1">
    <source>
        <dbReference type="SAM" id="SignalP"/>
    </source>
</evidence>
<dbReference type="Gene3D" id="2.120.10.30">
    <property type="entry name" value="TolB, C-terminal domain"/>
    <property type="match status" value="1"/>
</dbReference>
<dbReference type="AlphaFoldDB" id="A0A125MMK1"/>
<accession>A0A125MMK1</accession>